<sequence length="107" mass="12522">MLINSILSLVVLAILFFLGIQMIKQGRLILLKKKAGDQPLLYKKISIYELKLLKKQFFYLLIINSLLTIALAFCVYMLFELQNARINDHQTILELVERVQELKNRLD</sequence>
<organism evidence="2 3">
    <name type="scientific">Enterococcus mundtii</name>
    <dbReference type="NCBI Taxonomy" id="53346"/>
    <lineage>
        <taxon>Bacteria</taxon>
        <taxon>Bacillati</taxon>
        <taxon>Bacillota</taxon>
        <taxon>Bacilli</taxon>
        <taxon>Lactobacillales</taxon>
        <taxon>Enterococcaceae</taxon>
        <taxon>Enterococcus</taxon>
    </lineage>
</organism>
<dbReference type="RefSeq" id="WP_086335359.1">
    <property type="nucleotide sequence ID" value="NZ_NGMS01000002.1"/>
</dbReference>
<feature type="transmembrane region" description="Helical" evidence="1">
    <location>
        <begin position="57"/>
        <end position="79"/>
    </location>
</feature>
<dbReference type="Proteomes" id="UP000195024">
    <property type="component" value="Unassembled WGS sequence"/>
</dbReference>
<evidence type="ECO:0000256" key="1">
    <source>
        <dbReference type="SAM" id="Phobius"/>
    </source>
</evidence>
<proteinExistence type="predicted"/>
<keyword evidence="1" id="KW-0472">Membrane</keyword>
<evidence type="ECO:0000313" key="3">
    <source>
        <dbReference type="Proteomes" id="UP000195024"/>
    </source>
</evidence>
<feature type="transmembrane region" description="Helical" evidence="1">
    <location>
        <begin position="6"/>
        <end position="23"/>
    </location>
</feature>
<dbReference type="EMBL" id="NGMS01000002">
    <property type="protein sequence ID" value="OTP25472.1"/>
    <property type="molecule type" value="Genomic_DNA"/>
</dbReference>
<keyword evidence="1" id="KW-1133">Transmembrane helix</keyword>
<protein>
    <submittedName>
        <fullName evidence="2">Uncharacterized protein</fullName>
    </submittedName>
</protein>
<comment type="caution">
    <text evidence="2">The sequence shown here is derived from an EMBL/GenBank/DDBJ whole genome shotgun (WGS) entry which is preliminary data.</text>
</comment>
<accession>A0A242KVW7</accession>
<evidence type="ECO:0000313" key="2">
    <source>
        <dbReference type="EMBL" id="OTP25472.1"/>
    </source>
</evidence>
<keyword evidence="1" id="KW-0812">Transmembrane</keyword>
<reference evidence="2 3" key="1">
    <citation type="submission" date="2017-05" db="EMBL/GenBank/DDBJ databases">
        <title>The Genome Sequence of Enterococcus mundtii 6B1_DIV0119.</title>
        <authorList>
            <consortium name="The Broad Institute Genomics Platform"/>
            <consortium name="The Broad Institute Genomic Center for Infectious Diseases"/>
            <person name="Earl A."/>
            <person name="Manson A."/>
            <person name="Schwartman J."/>
            <person name="Gilmore M."/>
            <person name="Abouelleil A."/>
            <person name="Cao P."/>
            <person name="Chapman S."/>
            <person name="Cusick C."/>
            <person name="Shea T."/>
            <person name="Young S."/>
            <person name="Neafsey D."/>
            <person name="Nusbaum C."/>
            <person name="Birren B."/>
        </authorList>
    </citation>
    <scope>NUCLEOTIDE SEQUENCE [LARGE SCALE GENOMIC DNA]</scope>
    <source>
        <strain evidence="2 3">6B1_DIV0119</strain>
    </source>
</reference>
<gene>
    <name evidence="2" type="ORF">A5802_002625</name>
</gene>
<name>A0A242KVW7_ENTMU</name>
<dbReference type="AlphaFoldDB" id="A0A242KVW7"/>